<dbReference type="Gene3D" id="1.10.10.60">
    <property type="entry name" value="Homeodomain-like"/>
    <property type="match status" value="2"/>
</dbReference>
<proteinExistence type="predicted"/>
<name>A0A7W5FM06_9BACL</name>
<dbReference type="SUPFAM" id="SSF51215">
    <property type="entry name" value="Regulatory protein AraC"/>
    <property type="match status" value="1"/>
</dbReference>
<dbReference type="SMART" id="SM00342">
    <property type="entry name" value="HTH_ARAC"/>
    <property type="match status" value="1"/>
</dbReference>
<dbReference type="InterPro" id="IPR018060">
    <property type="entry name" value="HTH_AraC"/>
</dbReference>
<dbReference type="InterPro" id="IPR037923">
    <property type="entry name" value="HTH-like"/>
</dbReference>
<dbReference type="Pfam" id="PF12833">
    <property type="entry name" value="HTH_18"/>
    <property type="match status" value="1"/>
</dbReference>
<dbReference type="RefSeq" id="WP_183599214.1">
    <property type="nucleotide sequence ID" value="NZ_JACHXK010000003.1"/>
</dbReference>
<dbReference type="SUPFAM" id="SSF46689">
    <property type="entry name" value="Homeodomain-like"/>
    <property type="match status" value="2"/>
</dbReference>
<gene>
    <name evidence="5" type="ORF">FHS18_001858</name>
</gene>
<dbReference type="GO" id="GO:0003700">
    <property type="term" value="F:DNA-binding transcription factor activity"/>
    <property type="evidence" value="ECO:0007669"/>
    <property type="project" value="InterPro"/>
</dbReference>
<dbReference type="InterPro" id="IPR003313">
    <property type="entry name" value="AraC-bd"/>
</dbReference>
<reference evidence="5 6" key="1">
    <citation type="submission" date="2020-08" db="EMBL/GenBank/DDBJ databases">
        <title>Genomic Encyclopedia of Type Strains, Phase III (KMG-III): the genomes of soil and plant-associated and newly described type strains.</title>
        <authorList>
            <person name="Whitman W."/>
        </authorList>
    </citation>
    <scope>NUCLEOTIDE SEQUENCE [LARGE SCALE GENOMIC DNA]</scope>
    <source>
        <strain evidence="5 6">CECT 5862</strain>
    </source>
</reference>
<dbReference type="PANTHER" id="PTHR43280">
    <property type="entry name" value="ARAC-FAMILY TRANSCRIPTIONAL REGULATOR"/>
    <property type="match status" value="1"/>
</dbReference>
<keyword evidence="2" id="KW-0238">DNA-binding</keyword>
<protein>
    <submittedName>
        <fullName evidence="5">YesN/AraC family two-component response regulator</fullName>
    </submittedName>
</protein>
<feature type="domain" description="HTH araC/xylS-type" evidence="4">
    <location>
        <begin position="188"/>
        <end position="286"/>
    </location>
</feature>
<dbReference type="Proteomes" id="UP000570361">
    <property type="component" value="Unassembled WGS sequence"/>
</dbReference>
<dbReference type="PANTHER" id="PTHR43280:SF28">
    <property type="entry name" value="HTH-TYPE TRANSCRIPTIONAL ACTIVATOR RHAS"/>
    <property type="match status" value="1"/>
</dbReference>
<organism evidence="5 6">
    <name type="scientific">Paenibacillus phyllosphaerae</name>
    <dbReference type="NCBI Taxonomy" id="274593"/>
    <lineage>
        <taxon>Bacteria</taxon>
        <taxon>Bacillati</taxon>
        <taxon>Bacillota</taxon>
        <taxon>Bacilli</taxon>
        <taxon>Bacillales</taxon>
        <taxon>Paenibacillaceae</taxon>
        <taxon>Paenibacillus</taxon>
    </lineage>
</organism>
<evidence type="ECO:0000313" key="6">
    <source>
        <dbReference type="Proteomes" id="UP000570361"/>
    </source>
</evidence>
<evidence type="ECO:0000259" key="4">
    <source>
        <dbReference type="PROSITE" id="PS01124"/>
    </source>
</evidence>
<evidence type="ECO:0000313" key="5">
    <source>
        <dbReference type="EMBL" id="MBB3109795.1"/>
    </source>
</evidence>
<keyword evidence="1" id="KW-0805">Transcription regulation</keyword>
<dbReference type="GO" id="GO:0043565">
    <property type="term" value="F:sequence-specific DNA binding"/>
    <property type="evidence" value="ECO:0007669"/>
    <property type="project" value="InterPro"/>
</dbReference>
<dbReference type="AlphaFoldDB" id="A0A7W5FM06"/>
<evidence type="ECO:0000256" key="2">
    <source>
        <dbReference type="ARBA" id="ARBA00023125"/>
    </source>
</evidence>
<sequence length="287" mass="33850">MKQPFDPVFFDRGDPIWYYKGRADQQFRGFYHWHQCCEILLVHEGRGTVIVNQVAHEIRRGMMFFFQPYQLHNVHADVSMNHPYVRTVIYLDPIMTASLLTGFPRRSERFRRMWQEQSAQVAYDLEALMQQVEWLYDHAYERMQKADSAEDWTMFMLQLVQHLERAADSTAAAEALSVNTHRPLRYAEAIMQWIEQHYAEDFSLDRLADEMHLSKFYVSRVFRLETGSSITDYVTARRMKQACRLLRTTTLPVERIGIEVGLPNVSYFIAVFKKIVGTTPLKYRSGD</sequence>
<dbReference type="Gene3D" id="2.60.120.10">
    <property type="entry name" value="Jelly Rolls"/>
    <property type="match status" value="1"/>
</dbReference>
<evidence type="ECO:0000256" key="3">
    <source>
        <dbReference type="ARBA" id="ARBA00023163"/>
    </source>
</evidence>
<accession>A0A7W5FM06</accession>
<dbReference type="EMBL" id="JACHXK010000003">
    <property type="protein sequence ID" value="MBB3109795.1"/>
    <property type="molecule type" value="Genomic_DNA"/>
</dbReference>
<dbReference type="InterPro" id="IPR018062">
    <property type="entry name" value="HTH_AraC-typ_CS"/>
</dbReference>
<dbReference type="PROSITE" id="PS01124">
    <property type="entry name" value="HTH_ARAC_FAMILY_2"/>
    <property type="match status" value="1"/>
</dbReference>
<dbReference type="InterPro" id="IPR014710">
    <property type="entry name" value="RmlC-like_jellyroll"/>
</dbReference>
<dbReference type="Pfam" id="PF02311">
    <property type="entry name" value="AraC_binding"/>
    <property type="match status" value="1"/>
</dbReference>
<dbReference type="InterPro" id="IPR009057">
    <property type="entry name" value="Homeodomain-like_sf"/>
</dbReference>
<keyword evidence="6" id="KW-1185">Reference proteome</keyword>
<dbReference type="PROSITE" id="PS00041">
    <property type="entry name" value="HTH_ARAC_FAMILY_1"/>
    <property type="match status" value="1"/>
</dbReference>
<comment type="caution">
    <text evidence="5">The sequence shown here is derived from an EMBL/GenBank/DDBJ whole genome shotgun (WGS) entry which is preliminary data.</text>
</comment>
<evidence type="ECO:0000256" key="1">
    <source>
        <dbReference type="ARBA" id="ARBA00023015"/>
    </source>
</evidence>
<keyword evidence="3" id="KW-0804">Transcription</keyword>